<dbReference type="SUPFAM" id="SSF47616">
    <property type="entry name" value="GST C-terminal domain-like"/>
    <property type="match status" value="1"/>
</dbReference>
<proteinExistence type="predicted"/>
<evidence type="ECO:0000259" key="4">
    <source>
        <dbReference type="PROSITE" id="PS50404"/>
    </source>
</evidence>
<gene>
    <name evidence="5" type="ORF">FNA46_13720</name>
</gene>
<dbReference type="InterPro" id="IPR040079">
    <property type="entry name" value="Glutathione_S-Trfase"/>
</dbReference>
<dbReference type="RefSeq" id="WP_143125770.1">
    <property type="nucleotide sequence ID" value="NZ_VJMG01000036.1"/>
</dbReference>
<dbReference type="SFLD" id="SFLDS00019">
    <property type="entry name" value="Glutathione_Transferase_(cytos"/>
    <property type="match status" value="1"/>
</dbReference>
<dbReference type="SFLD" id="SFLDG00358">
    <property type="entry name" value="Main_(cytGST)"/>
    <property type="match status" value="1"/>
</dbReference>
<organism evidence="5 6">
    <name type="scientific">Rhizobium straminoryzae</name>
    <dbReference type="NCBI Taxonomy" id="1387186"/>
    <lineage>
        <taxon>Bacteria</taxon>
        <taxon>Pseudomonadati</taxon>
        <taxon>Pseudomonadota</taxon>
        <taxon>Alphaproteobacteria</taxon>
        <taxon>Hyphomicrobiales</taxon>
        <taxon>Rhizobiaceae</taxon>
        <taxon>Rhizobium/Agrobacterium group</taxon>
        <taxon>Rhizobium</taxon>
    </lineage>
</organism>
<comment type="catalytic activity">
    <reaction evidence="3">
        <text>RX + glutathione = an S-substituted glutathione + a halide anion + H(+)</text>
        <dbReference type="Rhea" id="RHEA:16437"/>
        <dbReference type="ChEBI" id="CHEBI:15378"/>
        <dbReference type="ChEBI" id="CHEBI:16042"/>
        <dbReference type="ChEBI" id="CHEBI:17792"/>
        <dbReference type="ChEBI" id="CHEBI:57925"/>
        <dbReference type="ChEBI" id="CHEBI:90779"/>
        <dbReference type="EC" id="2.5.1.18"/>
    </reaction>
</comment>
<keyword evidence="6" id="KW-1185">Reference proteome</keyword>
<dbReference type="CDD" id="cd03189">
    <property type="entry name" value="GST_C_GTT1_like"/>
    <property type="match status" value="1"/>
</dbReference>
<dbReference type="InterPro" id="IPR036282">
    <property type="entry name" value="Glutathione-S-Trfase_C_sf"/>
</dbReference>
<dbReference type="PANTHER" id="PTHR44051:SF9">
    <property type="entry name" value="GLUTATHIONE S-TRANSFERASE 1"/>
    <property type="match status" value="1"/>
</dbReference>
<dbReference type="PROSITE" id="PS50404">
    <property type="entry name" value="GST_NTER"/>
    <property type="match status" value="1"/>
</dbReference>
<dbReference type="Gene3D" id="1.20.1050.10">
    <property type="match status" value="1"/>
</dbReference>
<evidence type="ECO:0000256" key="1">
    <source>
        <dbReference type="ARBA" id="ARBA00012452"/>
    </source>
</evidence>
<dbReference type="Pfam" id="PF00043">
    <property type="entry name" value="GST_C"/>
    <property type="match status" value="1"/>
</dbReference>
<evidence type="ECO:0000256" key="3">
    <source>
        <dbReference type="ARBA" id="ARBA00047960"/>
    </source>
</evidence>
<dbReference type="CDD" id="cd03046">
    <property type="entry name" value="GST_N_GTT1_like"/>
    <property type="match status" value="1"/>
</dbReference>
<dbReference type="InterPro" id="IPR004046">
    <property type="entry name" value="GST_C"/>
</dbReference>
<dbReference type="EMBL" id="VJMG01000036">
    <property type="protein sequence ID" value="TRL38058.1"/>
    <property type="molecule type" value="Genomic_DNA"/>
</dbReference>
<dbReference type="EC" id="2.5.1.18" evidence="1"/>
<dbReference type="Gene3D" id="3.40.30.10">
    <property type="entry name" value="Glutaredoxin"/>
    <property type="match status" value="1"/>
</dbReference>
<dbReference type="GO" id="GO:0004364">
    <property type="term" value="F:glutathione transferase activity"/>
    <property type="evidence" value="ECO:0007669"/>
    <property type="project" value="UniProtKB-EC"/>
</dbReference>
<keyword evidence="2 5" id="KW-0808">Transferase</keyword>
<dbReference type="AlphaFoldDB" id="A0A549T854"/>
<dbReference type="GO" id="GO:0004601">
    <property type="term" value="F:peroxidase activity"/>
    <property type="evidence" value="ECO:0007669"/>
    <property type="project" value="UniProtKB-ARBA"/>
</dbReference>
<dbReference type="GO" id="GO:0005737">
    <property type="term" value="C:cytoplasm"/>
    <property type="evidence" value="ECO:0007669"/>
    <property type="project" value="UniProtKB-ARBA"/>
</dbReference>
<dbReference type="FunFam" id="3.40.30.10:FF:000156">
    <property type="entry name" value="Glutathione S-transferase 1"/>
    <property type="match status" value="1"/>
</dbReference>
<dbReference type="InterPro" id="IPR036249">
    <property type="entry name" value="Thioredoxin-like_sf"/>
</dbReference>
<evidence type="ECO:0000313" key="5">
    <source>
        <dbReference type="EMBL" id="TRL38058.1"/>
    </source>
</evidence>
<accession>A0A549T854</accession>
<dbReference type="PANTHER" id="PTHR44051">
    <property type="entry name" value="GLUTATHIONE S-TRANSFERASE-RELATED"/>
    <property type="match status" value="1"/>
</dbReference>
<feature type="domain" description="GST N-terminal" evidence="4">
    <location>
        <begin position="1"/>
        <end position="80"/>
    </location>
</feature>
<evidence type="ECO:0000313" key="6">
    <source>
        <dbReference type="Proteomes" id="UP000316801"/>
    </source>
</evidence>
<name>A0A549T854_9HYPH</name>
<comment type="caution">
    <text evidence="5">The sequence shown here is derived from an EMBL/GenBank/DDBJ whole genome shotgun (WGS) entry which is preliminary data.</text>
</comment>
<evidence type="ECO:0000256" key="2">
    <source>
        <dbReference type="ARBA" id="ARBA00022679"/>
    </source>
</evidence>
<dbReference type="SUPFAM" id="SSF52833">
    <property type="entry name" value="Thioredoxin-like"/>
    <property type="match status" value="1"/>
</dbReference>
<dbReference type="SFLD" id="SFLDG01150">
    <property type="entry name" value="Main.1:_Beta-like"/>
    <property type="match status" value="1"/>
</dbReference>
<sequence>MIIVHYLNNSRAHRILWLLEELGLPYEVKTYQRGPDMRAPASLKAVHPLGKSPVIEEDGRVIAESGAIIEYLIETHGAGAGLRPQPGTDEALRYRYWLHYAEGSAMPLLLLKLLFLRLPGQIPFFLRPVAKMIAGGVQAKLVDPQLADHLAFWNAELSRDGWFAGSAFSAADIAMSFPVEAGMTRIGGMGEVGAVRRYLEAIRARPAYQRALSRGSQYDYATS</sequence>
<dbReference type="Pfam" id="PF13409">
    <property type="entry name" value="GST_N_2"/>
    <property type="match status" value="1"/>
</dbReference>
<dbReference type="InterPro" id="IPR004045">
    <property type="entry name" value="Glutathione_S-Trfase_N"/>
</dbReference>
<dbReference type="Proteomes" id="UP000316801">
    <property type="component" value="Unassembled WGS sequence"/>
</dbReference>
<protein>
    <recommendedName>
        <fullName evidence="1">glutathione transferase</fullName>
        <ecNumber evidence="1">2.5.1.18</ecNumber>
    </recommendedName>
</protein>
<reference evidence="5 6" key="1">
    <citation type="submission" date="2019-07" db="EMBL/GenBank/DDBJ databases">
        <title>Ln-dependent methylotrophs.</title>
        <authorList>
            <person name="Tani A."/>
        </authorList>
    </citation>
    <scope>NUCLEOTIDE SEQUENCE [LARGE SCALE GENOMIC DNA]</scope>
    <source>
        <strain evidence="5 6">SM12</strain>
    </source>
</reference>